<dbReference type="EC" id="5.6.2.3" evidence="11 12"/>
<dbReference type="AlphaFoldDB" id="A0A926E714"/>
<accession>A0A926E714</accession>
<reference evidence="14" key="1">
    <citation type="submission" date="2020-08" db="EMBL/GenBank/DDBJ databases">
        <title>Genome public.</title>
        <authorList>
            <person name="Liu C."/>
            <person name="Sun Q."/>
        </authorList>
    </citation>
    <scope>NUCLEOTIDE SEQUENCE</scope>
    <source>
        <strain evidence="14">NSJ-33</strain>
    </source>
</reference>
<dbReference type="PROSITE" id="PS51199">
    <property type="entry name" value="SF4_HELICASE"/>
    <property type="match status" value="1"/>
</dbReference>
<dbReference type="InterPro" id="IPR027417">
    <property type="entry name" value="P-loop_NTPase"/>
</dbReference>
<comment type="caution">
    <text evidence="14">The sequence shown here is derived from an EMBL/GenBank/DDBJ whole genome shotgun (WGS) entry which is preliminary data.</text>
</comment>
<dbReference type="GO" id="GO:1990077">
    <property type="term" value="C:primosome complex"/>
    <property type="evidence" value="ECO:0007669"/>
    <property type="project" value="UniProtKB-UniRule"/>
</dbReference>
<evidence type="ECO:0000256" key="8">
    <source>
        <dbReference type="ARBA" id="ARBA00023125"/>
    </source>
</evidence>
<dbReference type="FunFam" id="3.40.50.300:FF:000076">
    <property type="entry name" value="Replicative DNA helicase"/>
    <property type="match status" value="1"/>
</dbReference>
<evidence type="ECO:0000313" key="14">
    <source>
        <dbReference type="EMBL" id="MBC8560351.1"/>
    </source>
</evidence>
<keyword evidence="5 12" id="KW-0378">Hydrolase</keyword>
<dbReference type="Proteomes" id="UP000610760">
    <property type="component" value="Unassembled WGS sequence"/>
</dbReference>
<dbReference type="InterPro" id="IPR007694">
    <property type="entry name" value="DNA_helicase_DnaB-like_C"/>
</dbReference>
<evidence type="ECO:0000259" key="13">
    <source>
        <dbReference type="PROSITE" id="PS51199"/>
    </source>
</evidence>
<evidence type="ECO:0000256" key="10">
    <source>
        <dbReference type="ARBA" id="ARBA00048954"/>
    </source>
</evidence>
<dbReference type="Gene3D" id="3.40.50.300">
    <property type="entry name" value="P-loop containing nucleotide triphosphate hydrolases"/>
    <property type="match status" value="1"/>
</dbReference>
<dbReference type="InterPro" id="IPR036185">
    <property type="entry name" value="DNA_heli_DnaB-like_N_sf"/>
</dbReference>
<evidence type="ECO:0000256" key="12">
    <source>
        <dbReference type="RuleBase" id="RU362085"/>
    </source>
</evidence>
<evidence type="ECO:0000256" key="5">
    <source>
        <dbReference type="ARBA" id="ARBA00022801"/>
    </source>
</evidence>
<organism evidence="14 15">
    <name type="scientific">Fumia xinanensis</name>
    <dbReference type="NCBI Taxonomy" id="2763659"/>
    <lineage>
        <taxon>Bacteria</taxon>
        <taxon>Bacillati</taxon>
        <taxon>Bacillota</taxon>
        <taxon>Clostridia</taxon>
        <taxon>Eubacteriales</taxon>
        <taxon>Oscillospiraceae</taxon>
        <taxon>Fumia</taxon>
    </lineage>
</organism>
<dbReference type="GO" id="GO:0016787">
    <property type="term" value="F:hydrolase activity"/>
    <property type="evidence" value="ECO:0007669"/>
    <property type="project" value="UniProtKB-KW"/>
</dbReference>
<comment type="catalytic activity">
    <reaction evidence="10 12">
        <text>ATP + H2O = ADP + phosphate + H(+)</text>
        <dbReference type="Rhea" id="RHEA:13065"/>
        <dbReference type="ChEBI" id="CHEBI:15377"/>
        <dbReference type="ChEBI" id="CHEBI:15378"/>
        <dbReference type="ChEBI" id="CHEBI:30616"/>
        <dbReference type="ChEBI" id="CHEBI:43474"/>
        <dbReference type="ChEBI" id="CHEBI:456216"/>
        <dbReference type="EC" id="5.6.2.3"/>
    </reaction>
</comment>
<dbReference type="Pfam" id="PF00772">
    <property type="entry name" value="DnaB"/>
    <property type="match status" value="1"/>
</dbReference>
<dbReference type="RefSeq" id="WP_249295356.1">
    <property type="nucleotide sequence ID" value="NZ_JACRSV010000003.1"/>
</dbReference>
<dbReference type="InterPro" id="IPR007693">
    <property type="entry name" value="DNA_helicase_DnaB-like_N"/>
</dbReference>
<dbReference type="SMART" id="SM00382">
    <property type="entry name" value="AAA"/>
    <property type="match status" value="1"/>
</dbReference>
<dbReference type="GO" id="GO:0043139">
    <property type="term" value="F:5'-3' DNA helicase activity"/>
    <property type="evidence" value="ECO:0007669"/>
    <property type="project" value="UniProtKB-EC"/>
</dbReference>
<gene>
    <name evidence="14" type="primary">dnaB</name>
    <name evidence="14" type="ORF">H8710_09780</name>
</gene>
<protein>
    <recommendedName>
        <fullName evidence="11 12">Replicative DNA helicase</fullName>
        <ecNumber evidence="11 12">5.6.2.3</ecNumber>
    </recommendedName>
</protein>
<evidence type="ECO:0000256" key="11">
    <source>
        <dbReference type="NCBIfam" id="TIGR00665"/>
    </source>
</evidence>
<dbReference type="GO" id="GO:0005829">
    <property type="term" value="C:cytosol"/>
    <property type="evidence" value="ECO:0007669"/>
    <property type="project" value="TreeGrafter"/>
</dbReference>
<dbReference type="InterPro" id="IPR016136">
    <property type="entry name" value="DNA_helicase_N/primase_C"/>
</dbReference>
<comment type="function">
    <text evidence="12">The main replicative DNA helicase, it participates in initiation and elongation during chromosome replication. Travels ahead of the DNA replisome, separating dsDNA into templates for DNA synthesis. A processive ATP-dependent 5'-3' DNA helicase it has DNA-dependent ATPase activity.</text>
</comment>
<dbReference type="Gene3D" id="1.10.860.10">
    <property type="entry name" value="DNAb Helicase, Chain A"/>
    <property type="match status" value="1"/>
</dbReference>
<comment type="similarity">
    <text evidence="1 12">Belongs to the helicase family. DnaB subfamily.</text>
</comment>
<dbReference type="GO" id="GO:0042802">
    <property type="term" value="F:identical protein binding"/>
    <property type="evidence" value="ECO:0007669"/>
    <property type="project" value="UniProtKB-ARBA"/>
</dbReference>
<keyword evidence="9" id="KW-0413">Isomerase</keyword>
<evidence type="ECO:0000313" key="15">
    <source>
        <dbReference type="Proteomes" id="UP000610760"/>
    </source>
</evidence>
<keyword evidence="3 12" id="KW-0235">DNA replication</keyword>
<feature type="domain" description="SF4 helicase" evidence="13">
    <location>
        <begin position="184"/>
        <end position="448"/>
    </location>
</feature>
<proteinExistence type="inferred from homology"/>
<dbReference type="Pfam" id="PF03796">
    <property type="entry name" value="DnaB_C"/>
    <property type="match status" value="1"/>
</dbReference>
<evidence type="ECO:0000256" key="2">
    <source>
        <dbReference type="ARBA" id="ARBA00022515"/>
    </source>
</evidence>
<evidence type="ECO:0000256" key="1">
    <source>
        <dbReference type="ARBA" id="ARBA00008428"/>
    </source>
</evidence>
<dbReference type="PANTHER" id="PTHR30153">
    <property type="entry name" value="REPLICATIVE DNA HELICASE DNAB"/>
    <property type="match status" value="1"/>
</dbReference>
<dbReference type="GO" id="GO:0003677">
    <property type="term" value="F:DNA binding"/>
    <property type="evidence" value="ECO:0007669"/>
    <property type="project" value="UniProtKB-UniRule"/>
</dbReference>
<dbReference type="GO" id="GO:0005524">
    <property type="term" value="F:ATP binding"/>
    <property type="evidence" value="ECO:0007669"/>
    <property type="project" value="UniProtKB-UniRule"/>
</dbReference>
<keyword evidence="2 12" id="KW-0639">Primosome</keyword>
<dbReference type="SUPFAM" id="SSF48024">
    <property type="entry name" value="N-terminal domain of DnaB helicase"/>
    <property type="match status" value="1"/>
</dbReference>
<dbReference type="InterPro" id="IPR003593">
    <property type="entry name" value="AAA+_ATPase"/>
</dbReference>
<dbReference type="CDD" id="cd00984">
    <property type="entry name" value="DnaB_C"/>
    <property type="match status" value="1"/>
</dbReference>
<dbReference type="SUPFAM" id="SSF52540">
    <property type="entry name" value="P-loop containing nucleoside triphosphate hydrolases"/>
    <property type="match status" value="1"/>
</dbReference>
<evidence type="ECO:0000256" key="9">
    <source>
        <dbReference type="ARBA" id="ARBA00023235"/>
    </source>
</evidence>
<evidence type="ECO:0000256" key="3">
    <source>
        <dbReference type="ARBA" id="ARBA00022705"/>
    </source>
</evidence>
<sequence>MDQSLNEYGQNLPYNLEAEQSILGSVLIDPELLTEIMNKIMSPAVFYTSQHQEIYSLMIKMFSESKPIDFVTFLDEAKRADIFDSDQNAKTYLLHLMELVPTTANLGHYCDIVVEKFYLRNLLSAATDIASSVREGEGSATQLLDSAEQKIYDIRQGRQVSELKPISEVIIGVYDEIYQMHAKHDTRFTGLPTGFTGLDVLISGLNKSDLILVAGRPGMGKSAFALNIAANVGLKTGTDVAVFSLEMSNPQLVSRMLCSDSMIVSDKLRTGHLEAEEWSRLAVSAQKLSGTSIYLDDTAGMTVAQMKAKLRRLKNLGLVIIDYLQLMTTGSRIDNRVQEISQITRGLKVMAKELNVPVICLSQLSRSVEQRQGHRPMLSDLRESGSIEQDADIVLFLFREEYYAEEEDDSNKNTATCIVAKNRHGSTGDVTIGWQGEYTRFSNVELYRDEQ</sequence>
<dbReference type="GO" id="GO:0006269">
    <property type="term" value="P:DNA replication, synthesis of primer"/>
    <property type="evidence" value="ECO:0007669"/>
    <property type="project" value="UniProtKB-UniRule"/>
</dbReference>
<evidence type="ECO:0000256" key="4">
    <source>
        <dbReference type="ARBA" id="ARBA00022741"/>
    </source>
</evidence>
<evidence type="ECO:0000256" key="7">
    <source>
        <dbReference type="ARBA" id="ARBA00022840"/>
    </source>
</evidence>
<dbReference type="NCBIfam" id="TIGR00665">
    <property type="entry name" value="DnaB"/>
    <property type="match status" value="1"/>
</dbReference>
<keyword evidence="6 12" id="KW-0347">Helicase</keyword>
<keyword evidence="4 12" id="KW-0547">Nucleotide-binding</keyword>
<keyword evidence="8 12" id="KW-0238">DNA-binding</keyword>
<keyword evidence="15" id="KW-1185">Reference proteome</keyword>
<keyword evidence="7 12" id="KW-0067">ATP-binding</keyword>
<dbReference type="EMBL" id="JACRSV010000003">
    <property type="protein sequence ID" value="MBC8560351.1"/>
    <property type="molecule type" value="Genomic_DNA"/>
</dbReference>
<dbReference type="PANTHER" id="PTHR30153:SF2">
    <property type="entry name" value="REPLICATIVE DNA HELICASE"/>
    <property type="match status" value="1"/>
</dbReference>
<dbReference type="InterPro" id="IPR007692">
    <property type="entry name" value="DNA_helicase_DnaB"/>
</dbReference>
<name>A0A926E714_9FIRM</name>
<evidence type="ECO:0000256" key="6">
    <source>
        <dbReference type="ARBA" id="ARBA00022806"/>
    </source>
</evidence>